<dbReference type="NCBIfam" id="TIGR03624">
    <property type="entry name" value="putative hydrolase"/>
    <property type="match status" value="1"/>
</dbReference>
<dbReference type="Pfam" id="PF10103">
    <property type="entry name" value="Zincin_2"/>
    <property type="match status" value="1"/>
</dbReference>
<organism evidence="1 2">
    <name type="scientific">Nocardioides yefusunii</name>
    <dbReference type="NCBI Taxonomy" id="2500546"/>
    <lineage>
        <taxon>Bacteria</taxon>
        <taxon>Bacillati</taxon>
        <taxon>Actinomycetota</taxon>
        <taxon>Actinomycetes</taxon>
        <taxon>Propionibacteriales</taxon>
        <taxon>Nocardioidaceae</taxon>
        <taxon>Nocardioides</taxon>
    </lineage>
</organism>
<dbReference type="PANTHER" id="PTHR39420:SF1">
    <property type="entry name" value="HYDROLASE"/>
    <property type="match status" value="1"/>
</dbReference>
<dbReference type="NCBIfam" id="TIGR03883">
    <property type="entry name" value="DUF2342_F420"/>
    <property type="match status" value="1"/>
</dbReference>
<keyword evidence="1" id="KW-0482">Metalloprotease</keyword>
<dbReference type="EMBL" id="JBHSQI010000005">
    <property type="protein sequence ID" value="MFC6153961.1"/>
    <property type="molecule type" value="Genomic_DNA"/>
</dbReference>
<dbReference type="Proteomes" id="UP001596098">
    <property type="component" value="Unassembled WGS sequence"/>
</dbReference>
<evidence type="ECO:0000313" key="2">
    <source>
        <dbReference type="Proteomes" id="UP001596098"/>
    </source>
</evidence>
<dbReference type="InterPro" id="IPR022454">
    <property type="entry name" value="CHP03883_F420-assoc"/>
</dbReference>
<gene>
    <name evidence="1" type="ORF">ACFPWU_09860</name>
</gene>
<dbReference type="SUPFAM" id="SSF55486">
    <property type="entry name" value="Metalloproteases ('zincins'), catalytic domain"/>
    <property type="match status" value="1"/>
</dbReference>
<name>A0ABW1R011_9ACTN</name>
<dbReference type="RefSeq" id="WP_239022136.1">
    <property type="nucleotide sequence ID" value="NZ_CP034929.1"/>
</dbReference>
<sequence>MSERSATDQPSMIDWDFAVSFGARTAKRPPEITPEDAAQAVAELRAGAARSAELVNDWCELGGEVGLAPLLVVDREGWIRANASTFAMMTEPMVDRITSKSARRGITHAIGSKATGGEVGALLGFLSSRILGQFDPFHGEHGRLMLVAPNVVQVERDLDVDPAVFRLWVCLHEEAHRVQFTSVPWLADHVRGLVQRLTETVDTSSFTPEKIKDVLATVRGNAERPSGGLAEALSSPAQRALIDEVTGVMSLLEGHADFVMDAVGNEAIGPDAVAVVRAKFNERRKGLGSIDKLVRRLLGLEAKAAQYRDGYRFVETVVGQVGKDGFNAVFSSPETLPSKAEILDPDAWIARIHPQNAEQEQSE</sequence>
<dbReference type="InterPro" id="IPR042271">
    <property type="entry name" value="Zinicin_2_N"/>
</dbReference>
<dbReference type="InterPro" id="IPR018766">
    <property type="entry name" value="Zinicin_2"/>
</dbReference>
<protein>
    <submittedName>
        <fullName evidence="1">Zinc-dependent metalloprotease</fullName>
    </submittedName>
</protein>
<comment type="caution">
    <text evidence="1">The sequence shown here is derived from an EMBL/GenBank/DDBJ whole genome shotgun (WGS) entry which is preliminary data.</text>
</comment>
<keyword evidence="1" id="KW-0378">Hydrolase</keyword>
<keyword evidence="2" id="KW-1185">Reference proteome</keyword>
<dbReference type="Gene3D" id="1.20.150.30">
    <property type="entry name" value="Zincin-like metallopeptidase, N-terminal domain"/>
    <property type="match status" value="1"/>
</dbReference>
<dbReference type="PANTHER" id="PTHR39420">
    <property type="match status" value="1"/>
</dbReference>
<evidence type="ECO:0000313" key="1">
    <source>
        <dbReference type="EMBL" id="MFC6153961.1"/>
    </source>
</evidence>
<reference evidence="2" key="1">
    <citation type="journal article" date="2019" name="Int. J. Syst. Evol. Microbiol.">
        <title>The Global Catalogue of Microorganisms (GCM) 10K type strain sequencing project: providing services to taxonomists for standard genome sequencing and annotation.</title>
        <authorList>
            <consortium name="The Broad Institute Genomics Platform"/>
            <consortium name="The Broad Institute Genome Sequencing Center for Infectious Disease"/>
            <person name="Wu L."/>
            <person name="Ma J."/>
        </authorList>
    </citation>
    <scope>NUCLEOTIDE SEQUENCE [LARGE SCALE GENOMIC DNA]</scope>
    <source>
        <strain evidence="2">DFY28</strain>
    </source>
</reference>
<dbReference type="GO" id="GO:0008237">
    <property type="term" value="F:metallopeptidase activity"/>
    <property type="evidence" value="ECO:0007669"/>
    <property type="project" value="UniProtKB-KW"/>
</dbReference>
<accession>A0ABW1R011</accession>
<proteinExistence type="predicted"/>
<keyword evidence="1" id="KW-0645">Protease</keyword>